<feature type="domain" description="POTRA" evidence="10">
    <location>
        <begin position="360"/>
        <end position="433"/>
    </location>
</feature>
<dbReference type="GO" id="GO:0051205">
    <property type="term" value="P:protein insertion into membrane"/>
    <property type="evidence" value="ECO:0007669"/>
    <property type="project" value="UniProtKB-UniRule"/>
</dbReference>
<evidence type="ECO:0000256" key="5">
    <source>
        <dbReference type="ARBA" id="ARBA00022737"/>
    </source>
</evidence>
<dbReference type="InterPro" id="IPR000184">
    <property type="entry name" value="Bac_surfAg_D15"/>
</dbReference>
<dbReference type="Gene3D" id="2.40.160.50">
    <property type="entry name" value="membrane protein fhac: a member of the omp85/tpsb transporter family"/>
    <property type="match status" value="1"/>
</dbReference>
<dbReference type="GO" id="GO:0043165">
    <property type="term" value="P:Gram-negative-bacterium-type cell outer membrane assembly"/>
    <property type="evidence" value="ECO:0007669"/>
    <property type="project" value="UniProtKB-UniRule"/>
</dbReference>
<comment type="subunit">
    <text evidence="8">Part of the Bam complex.</text>
</comment>
<feature type="domain" description="POTRA" evidence="10">
    <location>
        <begin position="39"/>
        <end position="106"/>
    </location>
</feature>
<dbReference type="PANTHER" id="PTHR12815:SF23">
    <property type="entry name" value="OUTER MEMBRANE PROTEIN ASSEMBLY FACTOR BAMA"/>
    <property type="match status" value="1"/>
</dbReference>
<dbReference type="OrthoDB" id="9803054at2"/>
<evidence type="ECO:0000256" key="3">
    <source>
        <dbReference type="ARBA" id="ARBA00022692"/>
    </source>
</evidence>
<keyword evidence="7 8" id="KW-0998">Cell outer membrane</keyword>
<dbReference type="PANTHER" id="PTHR12815">
    <property type="entry name" value="SORTING AND ASSEMBLY MACHINERY SAMM50 PROTEIN FAMILY MEMBER"/>
    <property type="match status" value="1"/>
</dbReference>
<dbReference type="GO" id="GO:0009279">
    <property type="term" value="C:cell outer membrane"/>
    <property type="evidence" value="ECO:0007669"/>
    <property type="project" value="UniProtKB-SubCell"/>
</dbReference>
<gene>
    <name evidence="8 11" type="primary">bamA</name>
    <name evidence="11" type="ORF">E3D00_08090</name>
</gene>
<dbReference type="InterPro" id="IPR034746">
    <property type="entry name" value="POTRA"/>
</dbReference>
<dbReference type="KEGG" id="ssam:E3D00_08090"/>
<comment type="function">
    <text evidence="8">Part of the outer membrane protein assembly complex, which is involved in assembly and insertion of beta-barrel proteins into the outer membrane.</text>
</comment>
<evidence type="ECO:0000256" key="7">
    <source>
        <dbReference type="ARBA" id="ARBA00023237"/>
    </source>
</evidence>
<evidence type="ECO:0000313" key="12">
    <source>
        <dbReference type="Proteomes" id="UP000316313"/>
    </source>
</evidence>
<evidence type="ECO:0000256" key="1">
    <source>
        <dbReference type="ARBA" id="ARBA00004370"/>
    </source>
</evidence>
<evidence type="ECO:0000256" key="4">
    <source>
        <dbReference type="ARBA" id="ARBA00022729"/>
    </source>
</evidence>
<keyword evidence="3 8" id="KW-0812">Transmembrane</keyword>
<keyword evidence="4 8" id="KW-0732">Signal</keyword>
<dbReference type="Proteomes" id="UP000316313">
    <property type="component" value="Chromosome"/>
</dbReference>
<evidence type="ECO:0000256" key="9">
    <source>
        <dbReference type="NCBIfam" id="TIGR03303"/>
    </source>
</evidence>
<dbReference type="AlphaFoldDB" id="A0A4Y6ULX0"/>
<keyword evidence="6 8" id="KW-0472">Membrane</keyword>
<evidence type="ECO:0000256" key="2">
    <source>
        <dbReference type="ARBA" id="ARBA00022452"/>
    </source>
</evidence>
<keyword evidence="2 8" id="KW-1134">Transmembrane beta strand</keyword>
<dbReference type="PIRSF" id="PIRSF006076">
    <property type="entry name" value="OM_assembly_OMP85"/>
    <property type="match status" value="1"/>
</dbReference>
<dbReference type="Pfam" id="PF01103">
    <property type="entry name" value="Omp85"/>
    <property type="match status" value="1"/>
</dbReference>
<dbReference type="HAMAP" id="MF_01430">
    <property type="entry name" value="OM_assembly_BamA"/>
    <property type="match status" value="1"/>
</dbReference>
<proteinExistence type="inferred from homology"/>
<feature type="chain" id="PRO_5021520768" description="Outer membrane protein assembly factor BamA" evidence="8">
    <location>
        <begin position="19"/>
        <end position="828"/>
    </location>
</feature>
<feature type="signal peptide" evidence="8">
    <location>
        <begin position="1"/>
        <end position="18"/>
    </location>
</feature>
<dbReference type="PROSITE" id="PS51779">
    <property type="entry name" value="POTRA"/>
    <property type="match status" value="3"/>
</dbReference>
<protein>
    <recommendedName>
        <fullName evidence="8 9">Outer membrane protein assembly factor BamA</fullName>
    </recommendedName>
</protein>
<organism evidence="11 12">
    <name type="scientific">Swingsia samuiensis</name>
    <dbReference type="NCBI Taxonomy" id="1293412"/>
    <lineage>
        <taxon>Bacteria</taxon>
        <taxon>Pseudomonadati</taxon>
        <taxon>Pseudomonadota</taxon>
        <taxon>Alphaproteobacteria</taxon>
        <taxon>Acetobacterales</taxon>
        <taxon>Acetobacteraceae</taxon>
        <taxon>Swingsia</taxon>
    </lineage>
</organism>
<dbReference type="Pfam" id="PF07244">
    <property type="entry name" value="POTRA"/>
    <property type="match status" value="5"/>
</dbReference>
<dbReference type="InterPro" id="IPR039910">
    <property type="entry name" value="D15-like"/>
</dbReference>
<dbReference type="InterPro" id="IPR023707">
    <property type="entry name" value="OM_assembly_BamA"/>
</dbReference>
<comment type="similarity">
    <text evidence="8">Belongs to the BamA family.</text>
</comment>
<dbReference type="RefSeq" id="WP_141462436.1">
    <property type="nucleotide sequence ID" value="NZ_CP038141.1"/>
</dbReference>
<keyword evidence="5 8" id="KW-0677">Repeat</keyword>
<keyword evidence="12" id="KW-1185">Reference proteome</keyword>
<accession>A0A4Y6ULX0</accession>
<feature type="domain" description="POTRA" evidence="10">
    <location>
        <begin position="107"/>
        <end position="184"/>
    </location>
</feature>
<comment type="subcellular location">
    <subcellularLocation>
        <location evidence="8">Cell outer membrane</location>
    </subcellularLocation>
    <subcellularLocation>
        <location evidence="1">Membrane</location>
    </subcellularLocation>
</comment>
<evidence type="ECO:0000313" key="11">
    <source>
        <dbReference type="EMBL" id="QDH18054.1"/>
    </source>
</evidence>
<evidence type="ECO:0000259" key="10">
    <source>
        <dbReference type="PROSITE" id="PS51779"/>
    </source>
</evidence>
<dbReference type="EMBL" id="CP038141">
    <property type="protein sequence ID" value="QDH18054.1"/>
    <property type="molecule type" value="Genomic_DNA"/>
</dbReference>
<evidence type="ECO:0000256" key="8">
    <source>
        <dbReference type="HAMAP-Rule" id="MF_01430"/>
    </source>
</evidence>
<dbReference type="Gene3D" id="3.10.20.310">
    <property type="entry name" value="membrane protein fhac"/>
    <property type="match status" value="5"/>
</dbReference>
<reference evidence="11 12" key="1">
    <citation type="submission" date="2019-03" db="EMBL/GenBank/DDBJ databases">
        <title>The complete genome sequence of Swingsia samuiensis NBRC107927(T).</title>
        <authorList>
            <person name="Chua K.-O."/>
            <person name="Chan K.-G."/>
            <person name="See-Too W.-S."/>
        </authorList>
    </citation>
    <scope>NUCLEOTIDE SEQUENCE [LARGE SCALE GENOMIC DNA]</scope>
    <source>
        <strain evidence="11 12">AH83</strain>
    </source>
</reference>
<evidence type="ECO:0000256" key="6">
    <source>
        <dbReference type="ARBA" id="ARBA00023136"/>
    </source>
</evidence>
<sequence precursor="true">MRMMLLASVCLFPSILNVAEARGARHHTAGGAASFVPGNIIQTIKVSGNTRIETSTVLSYMVAQPGDTFNQDDLDRSLKTLYATGLFKDVTLRREGSTLLVNLVENPIVNRIVFEGNHALKEEDLLKEISLRPRAVFSAQTVAADRQKILNQYAGKARYDATVTPQIIQLSHNRVDVVFKINEAQQTLIHKIVFVGNHAFSEARLAQVISSKETAWYRFFSSSDEYNPERIKYDAELLRRFYLHNGFVDYHMVDATGELAPDHKSFYVTFTIHEGDRYRMGKMDVRSSLRGVTPKMMRKHIELFKHQWYDGTAIQHNANNMQEWLQSQGHPFAMVRPEIARNPEKHVVDLLFDITEGPHVYVERIDINGNTITRDSVIRRNLPMSEGDAYTPSDRKYSKMALEDLGYFSSVSVDQSQGSAPDRVNVAANVVEKPTGEFSLGGGYSTDVGVLGNVAVKQHNLLGTGIDAGASGTVAYYEKQVDLSVTDPYFLNRNVVAGADIYFNQQGNNGSTSYQQSYKETQIGAVLRLGYAYNRYLSQSWSYTLVDRKVGNLYNPNYKTQNPNDYFDYLSYAPSLYVQDSAGWSVLSQLSTALTYDRRDRRMNPHSGYMLKLAGDFAGIATKTRYGRVKADGAYYLPLDNITGNHDWTFQFKGGVGYMGNWSGSSRTNIIDNFYLGGDNLRGFLQGGVGPRASHYCASAAGGCPPYMPKYGQEDFLGGKFMYTASAQINFPLPMGDDLGISGRYFVDAGSLAGMRVRRRYYNQAAYPKYGESYTPVTGDTLTPRVSTGLGITWKSPFGMVNIDGAVPIRKEHGDRIYPVRFGFGQQF</sequence>
<name>A0A4Y6ULX0_9PROT</name>
<dbReference type="InterPro" id="IPR010827">
    <property type="entry name" value="BamA/TamA_POTRA"/>
</dbReference>
<dbReference type="NCBIfam" id="TIGR03303">
    <property type="entry name" value="OM_YaeT"/>
    <property type="match status" value="1"/>
</dbReference>